<dbReference type="Gene3D" id="2.60.120.560">
    <property type="entry name" value="Exo-inulinase, domain 1"/>
    <property type="match status" value="1"/>
</dbReference>
<dbReference type="InterPro" id="IPR013780">
    <property type="entry name" value="Glyco_hydro_b"/>
</dbReference>
<keyword evidence="4" id="KW-1185">Reference proteome</keyword>
<dbReference type="GO" id="GO:0005764">
    <property type="term" value="C:lysosome"/>
    <property type="evidence" value="ECO:0007669"/>
    <property type="project" value="TreeGrafter"/>
</dbReference>
<dbReference type="InterPro" id="IPR049162">
    <property type="entry name" value="GH59_C"/>
</dbReference>
<evidence type="ECO:0000259" key="1">
    <source>
        <dbReference type="Pfam" id="PF17387"/>
    </source>
</evidence>
<feature type="domain" description="Glycosyl hydrolase family 59 central" evidence="1">
    <location>
        <begin position="1"/>
        <end position="85"/>
    </location>
</feature>
<dbReference type="GO" id="GO:0006683">
    <property type="term" value="P:galactosylceramide catabolic process"/>
    <property type="evidence" value="ECO:0007669"/>
    <property type="project" value="InterPro"/>
</dbReference>
<sequence>MTFKHSQCVWDWKSPFNVSAQNITLSLEGKWTGLQEMNMWFTQLGFEEKPSIFFEKKQPLKFRNGRATVFLGLNQIITLTTLDAGKKGSYPTPPEHTYFPLPYYDNFEGYALYQEPNYLSQQIGSFEILADETNMFLRQMVTEMTIPWCKSADGVQKAYNIIGDSTWADISVAFDFRIPAENGSSGVFVGARATKGGCSSGKTSGIFFFALPEKFVLSTDLGMYFLPH</sequence>
<dbReference type="InterPro" id="IPR035394">
    <property type="entry name" value="Glyco_hydro_59_dom"/>
</dbReference>
<gene>
    <name evidence="3" type="ORF">ElyMa_001577000</name>
</gene>
<protein>
    <submittedName>
        <fullName evidence="3">Galactocerebrosidase</fullName>
    </submittedName>
</protein>
<dbReference type="GO" id="GO:0016020">
    <property type="term" value="C:membrane"/>
    <property type="evidence" value="ECO:0007669"/>
    <property type="project" value="GOC"/>
</dbReference>
<name>A0AAV4JFX2_9GAST</name>
<dbReference type="PRINTS" id="PR00850">
    <property type="entry name" value="GLHYDRLASE59"/>
</dbReference>
<feature type="domain" description="Glycosyl hydrolase family 59 C-terminal lectin" evidence="2">
    <location>
        <begin position="121"/>
        <end position="222"/>
    </location>
</feature>
<evidence type="ECO:0000313" key="3">
    <source>
        <dbReference type="EMBL" id="GFS20690.1"/>
    </source>
</evidence>
<comment type="caution">
    <text evidence="3">The sequence shown here is derived from an EMBL/GenBank/DDBJ whole genome shotgun (WGS) entry which is preliminary data.</text>
</comment>
<organism evidence="3 4">
    <name type="scientific">Elysia marginata</name>
    <dbReference type="NCBI Taxonomy" id="1093978"/>
    <lineage>
        <taxon>Eukaryota</taxon>
        <taxon>Metazoa</taxon>
        <taxon>Spiralia</taxon>
        <taxon>Lophotrochozoa</taxon>
        <taxon>Mollusca</taxon>
        <taxon>Gastropoda</taxon>
        <taxon>Heterobranchia</taxon>
        <taxon>Euthyneura</taxon>
        <taxon>Panpulmonata</taxon>
        <taxon>Sacoglossa</taxon>
        <taxon>Placobranchoidea</taxon>
        <taxon>Plakobranchidae</taxon>
        <taxon>Elysia</taxon>
    </lineage>
</organism>
<dbReference type="GO" id="GO:0004336">
    <property type="term" value="F:galactosylceramidase activity"/>
    <property type="evidence" value="ECO:0007669"/>
    <property type="project" value="InterPro"/>
</dbReference>
<dbReference type="PANTHER" id="PTHR15172">
    <property type="entry name" value="GALACTOCEREBROSIDASE"/>
    <property type="match status" value="1"/>
</dbReference>
<dbReference type="AlphaFoldDB" id="A0AAV4JFX2"/>
<reference evidence="3 4" key="1">
    <citation type="journal article" date="2021" name="Elife">
        <title>Chloroplast acquisition without the gene transfer in kleptoplastic sea slugs, Plakobranchus ocellatus.</title>
        <authorList>
            <person name="Maeda T."/>
            <person name="Takahashi S."/>
            <person name="Yoshida T."/>
            <person name="Shimamura S."/>
            <person name="Takaki Y."/>
            <person name="Nagai Y."/>
            <person name="Toyoda A."/>
            <person name="Suzuki Y."/>
            <person name="Arimoto A."/>
            <person name="Ishii H."/>
            <person name="Satoh N."/>
            <person name="Nishiyama T."/>
            <person name="Hasebe M."/>
            <person name="Maruyama T."/>
            <person name="Minagawa J."/>
            <person name="Obokata J."/>
            <person name="Shigenobu S."/>
        </authorList>
    </citation>
    <scope>NUCLEOTIDE SEQUENCE [LARGE SCALE GENOMIC DNA]</scope>
</reference>
<accession>A0AAV4JFX2</accession>
<dbReference type="EMBL" id="BMAT01003122">
    <property type="protein sequence ID" value="GFS20690.1"/>
    <property type="molecule type" value="Genomic_DNA"/>
</dbReference>
<dbReference type="Proteomes" id="UP000762676">
    <property type="component" value="Unassembled WGS sequence"/>
</dbReference>
<evidence type="ECO:0000313" key="4">
    <source>
        <dbReference type="Proteomes" id="UP000762676"/>
    </source>
</evidence>
<evidence type="ECO:0000259" key="2">
    <source>
        <dbReference type="Pfam" id="PF21708"/>
    </source>
</evidence>
<dbReference type="Pfam" id="PF21708">
    <property type="entry name" value="Glyco_hydro_59_C"/>
    <property type="match status" value="1"/>
</dbReference>
<dbReference type="Gene3D" id="2.60.40.1180">
    <property type="entry name" value="Golgi alpha-mannosidase II"/>
    <property type="match status" value="1"/>
</dbReference>
<dbReference type="Pfam" id="PF17387">
    <property type="entry name" value="Glyco_hydro_59M"/>
    <property type="match status" value="1"/>
</dbReference>
<proteinExistence type="predicted"/>
<dbReference type="InterPro" id="IPR001286">
    <property type="entry name" value="Glyco_hydro_59"/>
</dbReference>
<dbReference type="PANTHER" id="PTHR15172:SF1">
    <property type="entry name" value="GALACTOCEREBROSIDASE"/>
    <property type="match status" value="1"/>
</dbReference>